<dbReference type="PANTHER" id="PTHR30441">
    <property type="entry name" value="DUF748 DOMAIN-CONTAINING PROTEIN"/>
    <property type="match status" value="1"/>
</dbReference>
<dbReference type="AlphaFoldDB" id="A0A5C6B9B6"/>
<feature type="transmembrane region" description="Helical" evidence="1">
    <location>
        <begin position="21"/>
        <end position="40"/>
    </location>
</feature>
<dbReference type="RefSeq" id="WP_146372647.1">
    <property type="nucleotide sequence ID" value="NZ_SJPP01000002.1"/>
</dbReference>
<accession>A0A5C6B9B6</accession>
<gene>
    <name evidence="2" type="ORF">CA54_41030</name>
</gene>
<keyword evidence="1" id="KW-1133">Transmembrane helix</keyword>
<proteinExistence type="predicted"/>
<dbReference type="Proteomes" id="UP000320735">
    <property type="component" value="Unassembled WGS sequence"/>
</dbReference>
<keyword evidence="3" id="KW-1185">Reference proteome</keyword>
<evidence type="ECO:0000313" key="2">
    <source>
        <dbReference type="EMBL" id="TWU08865.1"/>
    </source>
</evidence>
<keyword evidence="1" id="KW-0812">Transmembrane</keyword>
<sequence>MATEQTTQDTQAPLKPRRRRLLIAIVLLVGAVWFAPAIIANTSLRQQLLPTLAPQYPAGIEVGSASLSWTGPVVLRDVTFRDKQDAEFLRVAEIATAESLWQLISNSAGMHPITIKGAAADVQFRADGSNLEDVIMPFADPTSTTWPGVALEITDSQLKMSAPATGTEATWTDLRVTVQKSHDQGVPYTISASASAESGTLKTELSWLPPADLTSPAAGNGKLALQTKTFPLQSLKPIFDRMSLSDELIAEMTSDVKTSWNTAGKVPEYQIAGELQTGKLLIKSASISANEQVQADFLRCAVETTITGERFNVAHMDIDSDLAKLRIEGEVNVADLTGANSTTALLSLPKQRDFTLQGRLDLAKLAATLPETLHIREGTKLTAGTVDWRLEGAKLDRALGWFGQISVSSLTAVHDGKSLNWDKPISLDCEATIPETGGTTIRLICESDFLRASVQGNPGKATVQAECDLDRLAAEVGRFLDLGELELAGKMVTSADVIRQNNRVRADGTMDIQQLHLAGLGGVAWDESQLKLSCAIDATVGGENNAEFHQGSIQLAATGYQLSAELDSAAKWNAQSKSIPLQIAMRGDLTRIMPRLRTIMPLENWQADGEVQLQAHLTVAPHTIAYRDAELAITPLRITGPDCNISEPNVRIASTGSYDVNTSQFQSDSTTITTATLNARAQPIAVAFTNGSPQVSATVDFASRIEDLLKIVDSGAAPAASGGLSARLNLSGGEGKHRLQSDIVIDKFVVYDQAASAPNRNVSANIQPAAADTLWNEPRLTVASDVTYETTSDSVRIAKMQVNGNKWKASTTGRIGELATAMNAELTGALDCDWEQLLAKHRQLIGDGLNISGSGPHPFQLSGPILATASSSGTSDDTLLSRLDGKLQLSWNSADIYGLQAGQAKIDTRLKSGVFRIAPLDIPVSEGRLTAAPRLLLDSEPMMFVLPAGPVIENVRLSPDMCQGWLKYVAPMLADSTRVDGRLSMAVTSTKVPLDNWQDMKSVGTLAIHSADVRPGPLAQQFLEIAEQIKAIINRKSGSSIVNPEEAWMKIDDQTVAFQVSHGRVQHDSLEIRVRDFVIRTRGSVGMDESIDLIAEVPVQDSWIKDDRLLGAFRGEVIQIPIQGTLSKPKVDRNIFANLARQVGTSAGTKLLENELQNQLQRLFRK</sequence>
<keyword evidence="1" id="KW-0472">Membrane</keyword>
<dbReference type="EMBL" id="SJPP01000002">
    <property type="protein sequence ID" value="TWU08865.1"/>
    <property type="molecule type" value="Genomic_DNA"/>
</dbReference>
<evidence type="ECO:0000313" key="3">
    <source>
        <dbReference type="Proteomes" id="UP000320735"/>
    </source>
</evidence>
<name>A0A5C6B9B6_9PLAN</name>
<dbReference type="PANTHER" id="PTHR30441:SF4">
    <property type="entry name" value="PROTEIN ASMA"/>
    <property type="match status" value="1"/>
</dbReference>
<dbReference type="GO" id="GO:0090313">
    <property type="term" value="P:regulation of protein targeting to membrane"/>
    <property type="evidence" value="ECO:0007669"/>
    <property type="project" value="TreeGrafter"/>
</dbReference>
<organism evidence="2 3">
    <name type="scientific">Symmachiella macrocystis</name>
    <dbReference type="NCBI Taxonomy" id="2527985"/>
    <lineage>
        <taxon>Bacteria</taxon>
        <taxon>Pseudomonadati</taxon>
        <taxon>Planctomycetota</taxon>
        <taxon>Planctomycetia</taxon>
        <taxon>Planctomycetales</taxon>
        <taxon>Planctomycetaceae</taxon>
        <taxon>Symmachiella</taxon>
    </lineage>
</organism>
<dbReference type="InterPro" id="IPR052894">
    <property type="entry name" value="AsmA-related"/>
</dbReference>
<dbReference type="OrthoDB" id="244263at2"/>
<reference evidence="2 3" key="1">
    <citation type="submission" date="2019-02" db="EMBL/GenBank/DDBJ databases">
        <title>Deep-cultivation of Planctomycetes and their phenomic and genomic characterization uncovers novel biology.</title>
        <authorList>
            <person name="Wiegand S."/>
            <person name="Jogler M."/>
            <person name="Boedeker C."/>
            <person name="Pinto D."/>
            <person name="Vollmers J."/>
            <person name="Rivas-Marin E."/>
            <person name="Kohn T."/>
            <person name="Peeters S.H."/>
            <person name="Heuer A."/>
            <person name="Rast P."/>
            <person name="Oberbeckmann S."/>
            <person name="Bunk B."/>
            <person name="Jeske O."/>
            <person name="Meyerdierks A."/>
            <person name="Storesund J.E."/>
            <person name="Kallscheuer N."/>
            <person name="Luecker S."/>
            <person name="Lage O.M."/>
            <person name="Pohl T."/>
            <person name="Merkel B.J."/>
            <person name="Hornburger P."/>
            <person name="Mueller R.-W."/>
            <person name="Bruemmer F."/>
            <person name="Labrenz M."/>
            <person name="Spormann A.M."/>
            <person name="Op Den Camp H."/>
            <person name="Overmann J."/>
            <person name="Amann R."/>
            <person name="Jetten M.S.M."/>
            <person name="Mascher T."/>
            <person name="Medema M.H."/>
            <person name="Devos D.P."/>
            <person name="Kaster A.-K."/>
            <person name="Ovreas L."/>
            <person name="Rohde M."/>
            <person name="Galperin M.Y."/>
            <person name="Jogler C."/>
        </authorList>
    </citation>
    <scope>NUCLEOTIDE SEQUENCE [LARGE SCALE GENOMIC DNA]</scope>
    <source>
        <strain evidence="2 3">CA54</strain>
    </source>
</reference>
<dbReference type="GO" id="GO:0005886">
    <property type="term" value="C:plasma membrane"/>
    <property type="evidence" value="ECO:0007669"/>
    <property type="project" value="TreeGrafter"/>
</dbReference>
<evidence type="ECO:0000256" key="1">
    <source>
        <dbReference type="SAM" id="Phobius"/>
    </source>
</evidence>
<comment type="caution">
    <text evidence="2">The sequence shown here is derived from an EMBL/GenBank/DDBJ whole genome shotgun (WGS) entry which is preliminary data.</text>
</comment>
<protein>
    <submittedName>
        <fullName evidence="2">Uncharacterized protein</fullName>
    </submittedName>
</protein>